<evidence type="ECO:0000256" key="2">
    <source>
        <dbReference type="SAM" id="SignalP"/>
    </source>
</evidence>
<dbReference type="PATRIC" id="fig|46429.4.peg.1396"/>
<keyword evidence="2" id="KW-0732">Signal</keyword>
<protein>
    <recommendedName>
        <fullName evidence="5">Secreted protein</fullName>
    </recommendedName>
</protein>
<sequence>MTRSGLAVRAFLGISMVLPLRASAQTAATAPLDFQVVVPPGCNASAFAQLPDNPNLFMGRQLLTAEGELAPPANASDCSGGNPDNQKTGKSYNRWSLMLDQLDWKNNRFKVIKPLLDTSTDPATGVSRSRITGGAMKGAIIKSAYDPSVAKFGGITYVAFECIIQNGGDYKVSGTSSCIGVYDPKKRSIDLSRTRVLISGVVGANFMWAAAIPHLFAYKNKLYVYWTANLWKNGQLSDWRVRGTRLLPTRTGVAIKGGGDKPAPATTPLAVDVWQRNSAGPMSGKIFDLFGTFQSRNTLYIMYASGGDDCTSPASNGPGCYRPSIAAISEPLRPNVFNEAKPVKMNLPTNPVEYAIPVIKPNGQMFMMGHFIRPKKNGYSEINPTPAKDFWDSQRKNSIYARVPFKLN</sequence>
<evidence type="ECO:0008006" key="5">
    <source>
        <dbReference type="Google" id="ProtNLM"/>
    </source>
</evidence>
<accession>A0A081RGP2</accession>
<name>A0A081RGP2_SPHCR</name>
<evidence type="ECO:0000313" key="3">
    <source>
        <dbReference type="EMBL" id="KEQ54365.1"/>
    </source>
</evidence>
<feature type="signal peptide" evidence="2">
    <location>
        <begin position="1"/>
        <end position="24"/>
    </location>
</feature>
<dbReference type="Proteomes" id="UP000028411">
    <property type="component" value="Unassembled WGS sequence"/>
</dbReference>
<comment type="caution">
    <text evidence="3">The sequence shown here is derived from an EMBL/GenBank/DDBJ whole genome shotgun (WGS) entry which is preliminary data.</text>
</comment>
<feature type="region of interest" description="Disordered" evidence="1">
    <location>
        <begin position="71"/>
        <end position="90"/>
    </location>
</feature>
<reference evidence="3 4" key="1">
    <citation type="submission" date="2014-02" db="EMBL/GenBank/DDBJ databases">
        <title>Whole genome sequence of Sphingobium chlorophenolicum NBRC 16172.</title>
        <authorList>
            <person name="Gan H.M."/>
            <person name="Gan H.Y."/>
            <person name="Chew T.H."/>
            <person name="Savka M.A."/>
        </authorList>
    </citation>
    <scope>NUCLEOTIDE SEQUENCE [LARGE SCALE GENOMIC DNA]</scope>
    <source>
        <strain evidence="3 4">NBRC 16172</strain>
    </source>
</reference>
<feature type="compositionally biased region" description="Polar residues" evidence="1">
    <location>
        <begin position="76"/>
        <end position="90"/>
    </location>
</feature>
<proteinExistence type="predicted"/>
<evidence type="ECO:0000256" key="1">
    <source>
        <dbReference type="SAM" id="MobiDB-lite"/>
    </source>
</evidence>
<dbReference type="EMBL" id="JFHR01000011">
    <property type="protein sequence ID" value="KEQ54365.1"/>
    <property type="molecule type" value="Genomic_DNA"/>
</dbReference>
<dbReference type="AlphaFoldDB" id="A0A081RGP2"/>
<organism evidence="3 4">
    <name type="scientific">Sphingobium chlorophenolicum</name>
    <dbReference type="NCBI Taxonomy" id="46429"/>
    <lineage>
        <taxon>Bacteria</taxon>
        <taxon>Pseudomonadati</taxon>
        <taxon>Pseudomonadota</taxon>
        <taxon>Alphaproteobacteria</taxon>
        <taxon>Sphingomonadales</taxon>
        <taxon>Sphingomonadaceae</taxon>
        <taxon>Sphingobium</taxon>
    </lineage>
</organism>
<gene>
    <name evidence="3" type="ORF">BV95_01430</name>
</gene>
<feature type="chain" id="PRO_5001763237" description="Secreted protein" evidence="2">
    <location>
        <begin position="25"/>
        <end position="408"/>
    </location>
</feature>
<evidence type="ECO:0000313" key="4">
    <source>
        <dbReference type="Proteomes" id="UP000028411"/>
    </source>
</evidence>